<keyword evidence="3" id="KW-0862">Zinc</keyword>
<dbReference type="AlphaFoldDB" id="A0A433QHJ4"/>
<dbReference type="PANTHER" id="PTHR10598">
    <property type="entry name" value="SET1/ASH2 HISTONE METHYLTRANSFERASE COMPLEX SUBUNIT ASH2"/>
    <property type="match status" value="1"/>
</dbReference>
<organism evidence="6 7">
    <name type="scientific">Jimgerdemannia flammicorona</name>
    <dbReference type="NCBI Taxonomy" id="994334"/>
    <lineage>
        <taxon>Eukaryota</taxon>
        <taxon>Fungi</taxon>
        <taxon>Fungi incertae sedis</taxon>
        <taxon>Mucoromycota</taxon>
        <taxon>Mucoromycotina</taxon>
        <taxon>Endogonomycetes</taxon>
        <taxon>Endogonales</taxon>
        <taxon>Endogonaceae</taxon>
        <taxon>Jimgerdemannia</taxon>
    </lineage>
</organism>
<feature type="compositionally biased region" description="Acidic residues" evidence="4">
    <location>
        <begin position="64"/>
        <end position="74"/>
    </location>
</feature>
<reference evidence="6 7" key="1">
    <citation type="journal article" date="2018" name="New Phytol.">
        <title>Phylogenomics of Endogonaceae and evolution of mycorrhizas within Mucoromycota.</title>
        <authorList>
            <person name="Chang Y."/>
            <person name="Desiro A."/>
            <person name="Na H."/>
            <person name="Sandor L."/>
            <person name="Lipzen A."/>
            <person name="Clum A."/>
            <person name="Barry K."/>
            <person name="Grigoriev I.V."/>
            <person name="Martin F.M."/>
            <person name="Stajich J.E."/>
            <person name="Smith M.E."/>
            <person name="Bonito G."/>
            <person name="Spatafora J.W."/>
        </authorList>
    </citation>
    <scope>NUCLEOTIDE SEQUENCE [LARGE SCALE GENOMIC DNA]</scope>
    <source>
        <strain evidence="6 7">AD002</strain>
    </source>
</reference>
<proteinExistence type="predicted"/>
<dbReference type="EMBL" id="RBNJ01005432">
    <property type="protein sequence ID" value="RUS29224.1"/>
    <property type="molecule type" value="Genomic_DNA"/>
</dbReference>
<dbReference type="Gene3D" id="2.60.120.920">
    <property type="match status" value="1"/>
</dbReference>
<accession>A0A433QHJ4</accession>
<feature type="compositionally biased region" description="Low complexity" evidence="4">
    <location>
        <begin position="19"/>
        <end position="29"/>
    </location>
</feature>
<keyword evidence="7" id="KW-1185">Reference proteome</keyword>
<dbReference type="Proteomes" id="UP000274822">
    <property type="component" value="Unassembled WGS sequence"/>
</dbReference>
<evidence type="ECO:0000256" key="4">
    <source>
        <dbReference type="SAM" id="MobiDB-lite"/>
    </source>
</evidence>
<feature type="compositionally biased region" description="Polar residues" evidence="4">
    <location>
        <begin position="1"/>
        <end position="13"/>
    </location>
</feature>
<dbReference type="InterPro" id="IPR013320">
    <property type="entry name" value="ConA-like_dom_sf"/>
</dbReference>
<dbReference type="SMART" id="SM00249">
    <property type="entry name" value="PHD"/>
    <property type="match status" value="1"/>
</dbReference>
<protein>
    <recommendedName>
        <fullName evidence="5">Zinc finger PHD-type domain-containing protein</fullName>
    </recommendedName>
</protein>
<evidence type="ECO:0000259" key="5">
    <source>
        <dbReference type="SMART" id="SM00249"/>
    </source>
</evidence>
<dbReference type="GO" id="GO:0000976">
    <property type="term" value="F:transcription cis-regulatory region binding"/>
    <property type="evidence" value="ECO:0007669"/>
    <property type="project" value="TreeGrafter"/>
</dbReference>
<feature type="compositionally biased region" description="Polar residues" evidence="4">
    <location>
        <begin position="386"/>
        <end position="409"/>
    </location>
</feature>
<evidence type="ECO:0000256" key="3">
    <source>
        <dbReference type="ARBA" id="ARBA00022833"/>
    </source>
</evidence>
<keyword evidence="2" id="KW-0863">Zinc-finger</keyword>
<dbReference type="PANTHER" id="PTHR10598:SF0">
    <property type="entry name" value="SET1_ASH2 HISTONE METHYLTRANSFERASE COMPLEX SUBUNIT ASH2"/>
    <property type="match status" value="1"/>
</dbReference>
<feature type="compositionally biased region" description="Acidic residues" evidence="4">
    <location>
        <begin position="98"/>
        <end position="112"/>
    </location>
</feature>
<feature type="region of interest" description="Disordered" evidence="4">
    <location>
        <begin position="1"/>
        <end position="152"/>
    </location>
</feature>
<dbReference type="InterPro" id="IPR037353">
    <property type="entry name" value="ASH2"/>
</dbReference>
<sequence length="902" mass="100320">MDTVTTTKTYISDTPSPRPSSRSTSVSVTGATYSARTDHDRKDKTKLKKRSPSPPFAPRNSYVYDDEAEDDESDYITAPSLTEVEHERAYDRPRFSTEEADATGSEVDEDREETAASSSDGEDRAKESDRFEDGILEDLATEEEWGDEGTEQQKIKLDRIAEKAKRPQHKQRHHSTLDNPGPCYCGVDESSPLRPSITCAKCNRAFHPHCIRIASRFWNAILLGDDFFYFTCSTCNHGKEVLKRLNMSWIDVVHISLFNLAHTIEPSLSYPDNRRYYHWKQDLCAFIDTHWEQFWLKSRGGTWHNSVASCLSTNSPTGRFESGKMKYDKVGWWALTDAFLSPSSYESVASKRSRSTAYTVDEEGLLHEITSRSPAPPSKKRKLSAGVTQSTTIVTPDWATSSSAAGQNRSHAKVKRTRSEQLALGRSASPAGSVKGGMGGSGRDDDTKPLSICMYKVPDANFIVAHWRFPCSSHSCPTIFIIISRNSRHEDLYPDIDNPLGPVVMSKAATHSASQFRVSDDGFTVWNEKVLMTCTPDISINPHLVLLPIHWSLPIRATALRKPLMALKLARGTTRSPLQRCKVPPTPVSASVKSRAIYRVPAGLTTLAMDIARILGRFSIGRWAGGSGTDLLEVARQCLVTCGILPITCCRANLADGQGDVLGLLIHLPPCTLEERAELNARRWDPTIPYKSYGRYHAAVPLGSDPYRLEEIGEQVFPVVKGSEVVIFRNDVKVGVAFEGLHLGKYYPAISSYMNCKLTVNFGAEPFKFAPKTWRGDSVRPIVELKRSDDIQPTPTLHINSNVDTAATDNVTRRSRSRDVSVDRGTGDDVGGLGCGLSRDVRDVRGEDVMEVVPEKDRERRIPLVTMDKRMDIDSYGDEEGGHFEKDSDIGDGGIDVRRFLT</sequence>
<evidence type="ECO:0000313" key="6">
    <source>
        <dbReference type="EMBL" id="RUS29224.1"/>
    </source>
</evidence>
<feature type="domain" description="Zinc finger PHD-type" evidence="5">
    <location>
        <begin position="182"/>
        <end position="236"/>
    </location>
</feature>
<gene>
    <name evidence="6" type="ORF">BC938DRAFT_480907</name>
</gene>
<dbReference type="InterPro" id="IPR011011">
    <property type="entry name" value="Znf_FYVE_PHD"/>
</dbReference>
<dbReference type="InterPro" id="IPR001965">
    <property type="entry name" value="Znf_PHD"/>
</dbReference>
<dbReference type="Gene3D" id="3.90.980.20">
    <property type="match status" value="1"/>
</dbReference>
<keyword evidence="1" id="KW-0479">Metal-binding</keyword>
<dbReference type="SUPFAM" id="SSF49899">
    <property type="entry name" value="Concanavalin A-like lectins/glucanases"/>
    <property type="match status" value="1"/>
</dbReference>
<feature type="region of interest" description="Disordered" evidence="4">
    <location>
        <begin position="366"/>
        <end position="443"/>
    </location>
</feature>
<evidence type="ECO:0000256" key="2">
    <source>
        <dbReference type="ARBA" id="ARBA00022771"/>
    </source>
</evidence>
<comment type="caution">
    <text evidence="6">The sequence shown here is derived from an EMBL/GenBank/DDBJ whole genome shotgun (WGS) entry which is preliminary data.</text>
</comment>
<evidence type="ECO:0000313" key="7">
    <source>
        <dbReference type="Proteomes" id="UP000274822"/>
    </source>
</evidence>
<dbReference type="InterPro" id="IPR043136">
    <property type="entry name" value="B30.2/SPRY_sf"/>
</dbReference>
<dbReference type="SUPFAM" id="SSF57903">
    <property type="entry name" value="FYVE/PHD zinc finger"/>
    <property type="match status" value="1"/>
</dbReference>
<feature type="compositionally biased region" description="Basic and acidic residues" evidence="4">
    <location>
        <begin position="121"/>
        <end position="133"/>
    </location>
</feature>
<dbReference type="GO" id="GO:0008270">
    <property type="term" value="F:zinc ion binding"/>
    <property type="evidence" value="ECO:0007669"/>
    <property type="project" value="UniProtKB-KW"/>
</dbReference>
<name>A0A433QHJ4_9FUNG</name>
<feature type="compositionally biased region" description="Basic and acidic residues" evidence="4">
    <location>
        <begin position="83"/>
        <end position="97"/>
    </location>
</feature>
<feature type="compositionally biased region" description="Acidic residues" evidence="4">
    <location>
        <begin position="134"/>
        <end position="150"/>
    </location>
</feature>
<evidence type="ECO:0000256" key="1">
    <source>
        <dbReference type="ARBA" id="ARBA00022723"/>
    </source>
</evidence>
<dbReference type="GO" id="GO:0048188">
    <property type="term" value="C:Set1C/COMPASS complex"/>
    <property type="evidence" value="ECO:0007669"/>
    <property type="project" value="InterPro"/>
</dbReference>